<protein>
    <recommendedName>
        <fullName evidence="5">p53 DNA-binding domain-containing protein</fullName>
    </recommendedName>
</protein>
<keyword evidence="3" id="KW-0539">Nucleus</keyword>
<dbReference type="InterPro" id="IPR012346">
    <property type="entry name" value="p53/RUNT-type_TF_DNA-bd_sf"/>
</dbReference>
<keyword evidence="1" id="KW-0805">Transcription regulation</keyword>
<evidence type="ECO:0000256" key="1">
    <source>
        <dbReference type="ARBA" id="ARBA00023015"/>
    </source>
</evidence>
<dbReference type="Gene3D" id="2.60.40.720">
    <property type="match status" value="1"/>
</dbReference>
<comment type="caution">
    <text evidence="6">The sequence shown here is derived from an EMBL/GenBank/DDBJ whole genome shotgun (WGS) entry which is preliminary data.</text>
</comment>
<organism evidence="6 7">
    <name type="scientific">Scylla paramamosain</name>
    <name type="common">Mud crab</name>
    <dbReference type="NCBI Taxonomy" id="85552"/>
    <lineage>
        <taxon>Eukaryota</taxon>
        <taxon>Metazoa</taxon>
        <taxon>Ecdysozoa</taxon>
        <taxon>Arthropoda</taxon>
        <taxon>Crustacea</taxon>
        <taxon>Multicrustacea</taxon>
        <taxon>Malacostraca</taxon>
        <taxon>Eumalacostraca</taxon>
        <taxon>Eucarida</taxon>
        <taxon>Decapoda</taxon>
        <taxon>Pleocyemata</taxon>
        <taxon>Brachyura</taxon>
        <taxon>Eubrachyura</taxon>
        <taxon>Portunoidea</taxon>
        <taxon>Portunidae</taxon>
        <taxon>Portuninae</taxon>
        <taxon>Scylla</taxon>
    </lineage>
</organism>
<evidence type="ECO:0000313" key="7">
    <source>
        <dbReference type="Proteomes" id="UP001487740"/>
    </source>
</evidence>
<dbReference type="EMBL" id="JARAKH010000017">
    <property type="protein sequence ID" value="KAK8395813.1"/>
    <property type="molecule type" value="Genomic_DNA"/>
</dbReference>
<reference evidence="6 7" key="1">
    <citation type="submission" date="2023-03" db="EMBL/GenBank/DDBJ databases">
        <title>High-quality genome of Scylla paramamosain provides insights in environmental adaptation.</title>
        <authorList>
            <person name="Zhang L."/>
        </authorList>
    </citation>
    <scope>NUCLEOTIDE SEQUENCE [LARGE SCALE GENOMIC DNA]</scope>
    <source>
        <strain evidence="6">LZ_2023a</strain>
        <tissue evidence="6">Muscle</tissue>
    </source>
</reference>
<dbReference type="GO" id="GO:0000976">
    <property type="term" value="F:transcription cis-regulatory region binding"/>
    <property type="evidence" value="ECO:0007669"/>
    <property type="project" value="InterPro"/>
</dbReference>
<evidence type="ECO:0000313" key="6">
    <source>
        <dbReference type="EMBL" id="KAK8395813.1"/>
    </source>
</evidence>
<keyword evidence="2" id="KW-0804">Transcription</keyword>
<evidence type="ECO:0000256" key="4">
    <source>
        <dbReference type="SAM" id="MobiDB-lite"/>
    </source>
</evidence>
<feature type="compositionally biased region" description="Low complexity" evidence="4">
    <location>
        <begin position="282"/>
        <end position="310"/>
    </location>
</feature>
<accession>A0AAW0U8X4</accession>
<sequence>MTPTQWLAIPTEIRLTELSPRISSSLNDTTESSTVYVNGKKIIVKQEDVLPTEINDTAASNVILYPMKNRTLDGVDGVSRLDLEWHTPSLATPSPQTDVTIVTSKPKNPDYKVHENIVATKRSRPVNFKLLQVKPGVEVSITLTYQGHIYGDEPVKRCKKHDECMWCKDHKFNQGFCVISKYHRYDLDYKGHPVAILTPLADHLDVDGTTEFSVVFACWNSCDIHVRFGKDMVLHVHIMQDGQVKKVEYTVQCCQNLLRDAFKDRKRKLLSHSESTSERSSKAAVASKTSSTSRAVVASSKKAIVSSPGSPSSPPTSPINSSKEKPVDVVVEGLDEERRDLIERLVRTIGGTTYRIPHLMRIKPTEDSSVPEYQTNGSK</sequence>
<dbReference type="AlphaFoldDB" id="A0AAW0U8X4"/>
<evidence type="ECO:0000256" key="2">
    <source>
        <dbReference type="ARBA" id="ARBA00023163"/>
    </source>
</evidence>
<evidence type="ECO:0000256" key="3">
    <source>
        <dbReference type="ARBA" id="ARBA00023242"/>
    </source>
</evidence>
<keyword evidence="7" id="KW-1185">Reference proteome</keyword>
<feature type="region of interest" description="Disordered" evidence="4">
    <location>
        <begin position="271"/>
        <end position="327"/>
    </location>
</feature>
<dbReference type="Proteomes" id="UP001487740">
    <property type="component" value="Unassembled WGS sequence"/>
</dbReference>
<proteinExistence type="predicted"/>
<dbReference type="InterPro" id="IPR011615">
    <property type="entry name" value="p53_DNA-bd"/>
</dbReference>
<name>A0AAW0U8X4_SCYPA</name>
<dbReference type="Pfam" id="PF00870">
    <property type="entry name" value="P53"/>
    <property type="match status" value="1"/>
</dbReference>
<gene>
    <name evidence="6" type="ORF">O3P69_005731</name>
</gene>
<dbReference type="GO" id="GO:0005634">
    <property type="term" value="C:nucleus"/>
    <property type="evidence" value="ECO:0007669"/>
    <property type="project" value="InterPro"/>
</dbReference>
<feature type="domain" description="p53 DNA-binding" evidence="5">
    <location>
        <begin position="120"/>
        <end position="266"/>
    </location>
</feature>
<evidence type="ECO:0000259" key="5">
    <source>
        <dbReference type="Pfam" id="PF00870"/>
    </source>
</evidence>
<dbReference type="GO" id="GO:0003700">
    <property type="term" value="F:DNA-binding transcription factor activity"/>
    <property type="evidence" value="ECO:0007669"/>
    <property type="project" value="InterPro"/>
</dbReference>